<feature type="domain" description="PAS" evidence="21">
    <location>
        <begin position="367"/>
        <end position="437"/>
    </location>
</feature>
<dbReference type="PROSITE" id="PS50113">
    <property type="entry name" value="PAC"/>
    <property type="match status" value="1"/>
</dbReference>
<dbReference type="PRINTS" id="PR00344">
    <property type="entry name" value="BCTRLSENSOR"/>
</dbReference>
<dbReference type="InterPro" id="IPR036890">
    <property type="entry name" value="HATPase_C_sf"/>
</dbReference>
<dbReference type="Gene3D" id="3.30.565.10">
    <property type="entry name" value="Histidine kinase-like ATPase, C-terminal domain"/>
    <property type="match status" value="1"/>
</dbReference>
<dbReference type="Gene3D" id="1.10.287.130">
    <property type="match status" value="1"/>
</dbReference>
<dbReference type="SUPFAM" id="SSF47384">
    <property type="entry name" value="Homodimeric domain of signal transducing histidine kinase"/>
    <property type="match status" value="1"/>
</dbReference>
<keyword evidence="9" id="KW-0812">Transmembrane</keyword>
<dbReference type="Pfam" id="PF08447">
    <property type="entry name" value="PAS_3"/>
    <property type="match status" value="1"/>
</dbReference>
<dbReference type="OrthoDB" id="10266508at2759"/>
<dbReference type="CDD" id="cd16922">
    <property type="entry name" value="HATPase_EvgS-ArcB-TorS-like"/>
    <property type="match status" value="1"/>
</dbReference>
<evidence type="ECO:0000256" key="4">
    <source>
        <dbReference type="ARBA" id="ARBA00012438"/>
    </source>
</evidence>
<dbReference type="Pfam" id="PF02518">
    <property type="entry name" value="HATPase_c"/>
    <property type="match status" value="1"/>
</dbReference>
<evidence type="ECO:0000256" key="14">
    <source>
        <dbReference type="ARBA" id="ARBA00023012"/>
    </source>
</evidence>
<feature type="region of interest" description="Disordered" evidence="18">
    <location>
        <begin position="1280"/>
        <end position="1376"/>
    </location>
</feature>
<comment type="catalytic activity">
    <reaction evidence="1">
        <text>ATP + protein L-histidine = ADP + protein N-phospho-L-histidine.</text>
        <dbReference type="EC" id="2.7.13.3"/>
    </reaction>
</comment>
<dbReference type="GO" id="GO:0005886">
    <property type="term" value="C:plasma membrane"/>
    <property type="evidence" value="ECO:0007669"/>
    <property type="project" value="UniProtKB-SubCell"/>
</dbReference>
<keyword evidence="11" id="KW-0418">Kinase</keyword>
<comment type="subcellular location">
    <subcellularLocation>
        <location evidence="3">Cell membrane</location>
        <topology evidence="3">Multi-pass membrane protein</topology>
    </subcellularLocation>
    <subcellularLocation>
        <location evidence="2">Cytoplasm</location>
    </subcellularLocation>
</comment>
<dbReference type="InterPro" id="IPR011006">
    <property type="entry name" value="CheY-like_superfamily"/>
</dbReference>
<dbReference type="SMART" id="SM00388">
    <property type="entry name" value="HisKA"/>
    <property type="match status" value="1"/>
</dbReference>
<feature type="compositionally biased region" description="Polar residues" evidence="18">
    <location>
        <begin position="581"/>
        <end position="592"/>
    </location>
</feature>
<evidence type="ECO:0000256" key="5">
    <source>
        <dbReference type="ARBA" id="ARBA00022475"/>
    </source>
</evidence>
<evidence type="ECO:0000313" key="23">
    <source>
        <dbReference type="EMBL" id="PWN30036.1"/>
    </source>
</evidence>
<feature type="region of interest" description="Disordered" evidence="18">
    <location>
        <begin position="529"/>
        <end position="601"/>
    </location>
</feature>
<evidence type="ECO:0000259" key="21">
    <source>
        <dbReference type="PROSITE" id="PS50112"/>
    </source>
</evidence>
<evidence type="ECO:0000256" key="8">
    <source>
        <dbReference type="ARBA" id="ARBA00022679"/>
    </source>
</evidence>
<keyword evidence="15" id="KW-0472">Membrane</keyword>
<evidence type="ECO:0000256" key="12">
    <source>
        <dbReference type="ARBA" id="ARBA00022840"/>
    </source>
</evidence>
<dbReference type="InterPro" id="IPR005467">
    <property type="entry name" value="His_kinase_dom"/>
</dbReference>
<dbReference type="EC" id="2.7.13.3" evidence="4"/>
<evidence type="ECO:0000256" key="10">
    <source>
        <dbReference type="ARBA" id="ARBA00022741"/>
    </source>
</evidence>
<dbReference type="SUPFAM" id="SSF55785">
    <property type="entry name" value="PYP-like sensor domain (PAS domain)"/>
    <property type="match status" value="2"/>
</dbReference>
<dbReference type="InterPro" id="IPR003594">
    <property type="entry name" value="HATPase_dom"/>
</dbReference>
<dbReference type="RefSeq" id="XP_025364648.1">
    <property type="nucleotide sequence ID" value="XM_025509491.1"/>
</dbReference>
<evidence type="ECO:0000256" key="17">
    <source>
        <dbReference type="PROSITE-ProRule" id="PRU00169"/>
    </source>
</evidence>
<evidence type="ECO:0000256" key="2">
    <source>
        <dbReference type="ARBA" id="ARBA00004496"/>
    </source>
</evidence>
<gene>
    <name evidence="23" type="ORF">BDZ90DRAFT_3191</name>
</gene>
<dbReference type="GeneID" id="37031314"/>
<dbReference type="SUPFAM" id="SSF52172">
    <property type="entry name" value="CheY-like"/>
    <property type="match status" value="1"/>
</dbReference>
<evidence type="ECO:0000256" key="16">
    <source>
        <dbReference type="ARBA" id="ARBA00054109"/>
    </source>
</evidence>
<keyword evidence="10" id="KW-0547">Nucleotide-binding</keyword>
<dbReference type="InterPro" id="IPR035965">
    <property type="entry name" value="PAS-like_dom_sf"/>
</dbReference>
<dbReference type="STRING" id="1569628.A0A316UXK0"/>
<keyword evidence="7 17" id="KW-0597">Phosphoprotein</keyword>
<evidence type="ECO:0000256" key="9">
    <source>
        <dbReference type="ARBA" id="ARBA00022692"/>
    </source>
</evidence>
<keyword evidence="14" id="KW-0902">Two-component regulatory system</keyword>
<feature type="region of interest" description="Disordered" evidence="18">
    <location>
        <begin position="1159"/>
        <end position="1189"/>
    </location>
</feature>
<evidence type="ECO:0000256" key="1">
    <source>
        <dbReference type="ARBA" id="ARBA00000085"/>
    </source>
</evidence>
<feature type="compositionally biased region" description="Low complexity" evidence="18">
    <location>
        <begin position="1294"/>
        <end position="1307"/>
    </location>
</feature>
<dbReference type="InterPro" id="IPR036641">
    <property type="entry name" value="HPT_dom_sf"/>
</dbReference>
<feature type="domain" description="PAC" evidence="22">
    <location>
        <begin position="633"/>
        <end position="684"/>
    </location>
</feature>
<protein>
    <recommendedName>
        <fullName evidence="4">histidine kinase</fullName>
        <ecNumber evidence="4">2.7.13.3</ecNumber>
    </recommendedName>
</protein>
<dbReference type="Gene3D" id="3.40.50.2300">
    <property type="match status" value="1"/>
</dbReference>
<dbReference type="InterPro" id="IPR036097">
    <property type="entry name" value="HisK_dim/P_sf"/>
</dbReference>
<feature type="domain" description="Response regulatory" evidence="20">
    <location>
        <begin position="969"/>
        <end position="1087"/>
    </location>
</feature>
<dbReference type="InterPro" id="IPR000700">
    <property type="entry name" value="PAS-assoc_C"/>
</dbReference>
<dbReference type="InterPro" id="IPR001789">
    <property type="entry name" value="Sig_transdc_resp-reg_receiver"/>
</dbReference>
<keyword evidence="13" id="KW-1133">Transmembrane helix</keyword>
<reference evidence="23 24" key="1">
    <citation type="journal article" date="2018" name="Mol. Biol. Evol.">
        <title>Broad Genomic Sampling Reveals a Smut Pathogenic Ancestry of the Fungal Clade Ustilaginomycotina.</title>
        <authorList>
            <person name="Kijpornyongpan T."/>
            <person name="Mondo S.J."/>
            <person name="Barry K."/>
            <person name="Sandor L."/>
            <person name="Lee J."/>
            <person name="Lipzen A."/>
            <person name="Pangilinan J."/>
            <person name="LaButti K."/>
            <person name="Hainaut M."/>
            <person name="Henrissat B."/>
            <person name="Grigoriev I.V."/>
            <person name="Spatafora J.W."/>
            <person name="Aime M.C."/>
        </authorList>
    </citation>
    <scope>NUCLEOTIDE SEQUENCE [LARGE SCALE GENOMIC DNA]</scope>
    <source>
        <strain evidence="23 24">MCA 5214</strain>
    </source>
</reference>
<dbReference type="EMBL" id="KZ819662">
    <property type="protein sequence ID" value="PWN30036.1"/>
    <property type="molecule type" value="Genomic_DNA"/>
</dbReference>
<dbReference type="GO" id="GO:1900745">
    <property type="term" value="P:positive regulation of p38MAPK cascade"/>
    <property type="evidence" value="ECO:0007669"/>
    <property type="project" value="UniProtKB-ARBA"/>
</dbReference>
<organism evidence="23 24">
    <name type="scientific">Jaminaea rosea</name>
    <dbReference type="NCBI Taxonomy" id="1569628"/>
    <lineage>
        <taxon>Eukaryota</taxon>
        <taxon>Fungi</taxon>
        <taxon>Dikarya</taxon>
        <taxon>Basidiomycota</taxon>
        <taxon>Ustilaginomycotina</taxon>
        <taxon>Exobasidiomycetes</taxon>
        <taxon>Microstromatales</taxon>
        <taxon>Microstromatales incertae sedis</taxon>
        <taxon>Jaminaea</taxon>
    </lineage>
</organism>
<dbReference type="FunFam" id="1.10.287.130:FF:000002">
    <property type="entry name" value="Two-component osmosensing histidine kinase"/>
    <property type="match status" value="1"/>
</dbReference>
<keyword evidence="5" id="KW-1003">Cell membrane</keyword>
<dbReference type="InterPro" id="IPR004358">
    <property type="entry name" value="Sig_transdc_His_kin-like_C"/>
</dbReference>
<name>A0A316UXK0_9BASI</name>
<dbReference type="GO" id="GO:0005737">
    <property type="term" value="C:cytoplasm"/>
    <property type="evidence" value="ECO:0007669"/>
    <property type="project" value="UniProtKB-SubCell"/>
</dbReference>
<keyword evidence="12" id="KW-0067">ATP-binding</keyword>
<dbReference type="FunFam" id="3.30.450.20:FF:000099">
    <property type="entry name" value="Sensory box sensor histidine kinase"/>
    <property type="match status" value="1"/>
</dbReference>
<dbReference type="NCBIfam" id="TIGR00229">
    <property type="entry name" value="sensory_box"/>
    <property type="match status" value="1"/>
</dbReference>
<evidence type="ECO:0000256" key="15">
    <source>
        <dbReference type="ARBA" id="ARBA00023136"/>
    </source>
</evidence>
<dbReference type="SMART" id="SM00448">
    <property type="entry name" value="REC"/>
    <property type="match status" value="1"/>
</dbReference>
<feature type="modified residue" description="4-aspartylphosphate" evidence="17">
    <location>
        <position position="1018"/>
    </location>
</feature>
<evidence type="ECO:0000259" key="20">
    <source>
        <dbReference type="PROSITE" id="PS50110"/>
    </source>
</evidence>
<dbReference type="GO" id="GO:0009365">
    <property type="term" value="C:protein histidine kinase complex"/>
    <property type="evidence" value="ECO:0007669"/>
    <property type="project" value="UniProtKB-ARBA"/>
</dbReference>
<dbReference type="Proteomes" id="UP000245884">
    <property type="component" value="Unassembled WGS sequence"/>
</dbReference>
<feature type="compositionally biased region" description="Polar residues" evidence="18">
    <location>
        <begin position="141"/>
        <end position="152"/>
    </location>
</feature>
<dbReference type="CDD" id="cd00130">
    <property type="entry name" value="PAS"/>
    <property type="match status" value="2"/>
</dbReference>
<dbReference type="PANTHER" id="PTHR45339">
    <property type="entry name" value="HYBRID SIGNAL TRANSDUCTION HISTIDINE KINASE J"/>
    <property type="match status" value="1"/>
</dbReference>
<dbReference type="PROSITE" id="PS50109">
    <property type="entry name" value="HIS_KIN"/>
    <property type="match status" value="1"/>
</dbReference>
<evidence type="ECO:0000256" key="18">
    <source>
        <dbReference type="SAM" id="MobiDB-lite"/>
    </source>
</evidence>
<evidence type="ECO:0000256" key="3">
    <source>
        <dbReference type="ARBA" id="ARBA00004651"/>
    </source>
</evidence>
<dbReference type="SMART" id="SM00387">
    <property type="entry name" value="HATPase_c"/>
    <property type="match status" value="1"/>
</dbReference>
<keyword evidence="6" id="KW-0963">Cytoplasm</keyword>
<keyword evidence="8" id="KW-0808">Transferase</keyword>
<evidence type="ECO:0000256" key="13">
    <source>
        <dbReference type="ARBA" id="ARBA00022989"/>
    </source>
</evidence>
<dbReference type="InterPro" id="IPR003661">
    <property type="entry name" value="HisK_dim/P_dom"/>
</dbReference>
<evidence type="ECO:0000259" key="22">
    <source>
        <dbReference type="PROSITE" id="PS50113"/>
    </source>
</evidence>
<sequence length="1391" mass="149861">MMDLDESLRALYFAPIPLIVLDSNRYIRMLNRPAERLLATTSQASVGIRLEGWVLPAFRQGFTQALNDAAQSSRGKNWNLPIYTRLTFMEGVSETAEPQPDHVVGAECSISAWFPADQLFASSTTTFEGGDTGDSFASGPASPTSTMDLSPQTTPMFEQTRSLDAVVKSSKASAPPQNLLHEAYYTLSLMPTQTRERRMSPTEAKISKADVLRDSLLHTLDMPLMALSRDGNTLVRNRACDETLKWFEKKAPIPNVLPPEAPDPLAESPSVDLSWLTDAMTCYTEDFSQLFPPHKFPIYRAAVLGERPPVVNVGCVAAGTGLRRVFKVDGQPIRDAGGYGEHVGGVIQITDVTEELQQRKAMAQKQGTEYFQTICESLAQLVWVTDPSGYHEWYNQQWYDYTGATKEQCLGVGWSGVFHPEDMPETSKRWSHSLRTGELYSTEYRCRRHDGQYRWFLGRALPLRDPETGAITKWFGTCTDIHDTVVALAASRQSQDRLENVINHAAMTLWAVDLNGIITVAEGPGVRQLKLLGPGTPGGTGSDESGSSGSKRSFMMLSSGKEAATTASGEESQSDHGAFSPSASHTTASRSKVSQHRKQNRSMIGKSIYSVWGDAPRVFIAKALAGESCVEESEIEGRWFRTQYSAIRNEEVTEGGDGQGKIIGVVGASMDITDRKRAQEQMEQSLKDKARAKAAETAAKEASRLKSEFLANMSHEIRTPIAGVIGLSELLLDTKGLTGEARDLTENIQRSADALLTVINDVLDFSKVEIGKLDMEKTPFSLNLVCRDTIKMLSFATSKKGLAFSEQCDLRHQGLLLGDAGRVRQVLTNLLTNAIKFTEKGSISLTIREISEDDQNITVRFDVQDTGCGISQATLGKLFQPFSQADPSTARRFGGTGLGLTICKNLVELMHGQIGLDSVEGQGSKAWFSIPFVKAQESIKAAPDTPASATPASLGVSSDPLRREKQDVWILVAEDNVINAQIALKTLKKIGFNARIAENGNRALEELARQPYDLVLMDCMMPECDGYEATTRLRKSENQEVRTLPVIALTASAIKGDRERALAAGMNDYLSKPVKRPALEAMLSKWLFDQSTRQALSRYLAPVSPSVRSERSSFDINMADEHAVGRAAGGDLSNLGMDPAGAAAAAAAINAALGVGTSGDARSTLSDDGPRNHNDDADEAMAPTPSAQDVPELTEAAKAAIQAGDLDTLMKEAHAMATTPSSTGSASAASNAQGLVAALERSGTANTAALAAALQPRRSSADDAKKVRIAEEATKVLAAGALKRPTVGPRSKSHGSAADGSHGSESGISTPGAGGSAGTMAPGYPIAPSMVRRSSRAQGGMGRDLDSEMLRALDRQPEMSQKSTITPPDEEAESNIAADQAAVVEKQGDQQ</sequence>
<dbReference type="SUPFAM" id="SSF47226">
    <property type="entry name" value="Histidine-containing phosphotransfer domain, HPT domain"/>
    <property type="match status" value="1"/>
</dbReference>
<dbReference type="FunFam" id="3.30.565.10:FF:000010">
    <property type="entry name" value="Sensor histidine kinase RcsC"/>
    <property type="match status" value="1"/>
</dbReference>
<dbReference type="InterPro" id="IPR001610">
    <property type="entry name" value="PAC"/>
</dbReference>
<feature type="compositionally biased region" description="Basic and acidic residues" evidence="18">
    <location>
        <begin position="1343"/>
        <end position="1357"/>
    </location>
</feature>
<dbReference type="SMART" id="SM00091">
    <property type="entry name" value="PAS"/>
    <property type="match status" value="4"/>
</dbReference>
<dbReference type="Gene3D" id="3.30.450.20">
    <property type="entry name" value="PAS domain"/>
    <property type="match status" value="2"/>
</dbReference>
<dbReference type="SUPFAM" id="SSF55874">
    <property type="entry name" value="ATPase domain of HSP90 chaperone/DNA topoisomerase II/histidine kinase"/>
    <property type="match status" value="1"/>
</dbReference>
<proteinExistence type="predicted"/>
<keyword evidence="24" id="KW-1185">Reference proteome</keyword>
<dbReference type="PANTHER" id="PTHR45339:SF1">
    <property type="entry name" value="HYBRID SIGNAL TRANSDUCTION HISTIDINE KINASE J"/>
    <property type="match status" value="1"/>
</dbReference>
<dbReference type="CDD" id="cd17546">
    <property type="entry name" value="REC_hyHK_CKI1_RcsC-like"/>
    <property type="match status" value="1"/>
</dbReference>
<dbReference type="PROSITE" id="PS50110">
    <property type="entry name" value="RESPONSE_REGULATORY"/>
    <property type="match status" value="1"/>
</dbReference>
<evidence type="ECO:0000256" key="6">
    <source>
        <dbReference type="ARBA" id="ARBA00022490"/>
    </source>
</evidence>
<feature type="domain" description="Histidine kinase" evidence="19">
    <location>
        <begin position="712"/>
        <end position="934"/>
    </location>
</feature>
<dbReference type="PROSITE" id="PS50112">
    <property type="entry name" value="PAS"/>
    <property type="match status" value="1"/>
</dbReference>
<dbReference type="InterPro" id="IPR000014">
    <property type="entry name" value="PAS"/>
</dbReference>
<dbReference type="Pfam" id="PF00072">
    <property type="entry name" value="Response_reg"/>
    <property type="match status" value="1"/>
</dbReference>
<dbReference type="Pfam" id="PF00512">
    <property type="entry name" value="HisKA"/>
    <property type="match status" value="1"/>
</dbReference>
<feature type="region of interest" description="Disordered" evidence="18">
    <location>
        <begin position="133"/>
        <end position="152"/>
    </location>
</feature>
<dbReference type="InterPro" id="IPR013655">
    <property type="entry name" value="PAS_fold_3"/>
</dbReference>
<accession>A0A316UXK0</accession>
<dbReference type="GO" id="GO:0005524">
    <property type="term" value="F:ATP binding"/>
    <property type="evidence" value="ECO:0007669"/>
    <property type="project" value="UniProtKB-KW"/>
</dbReference>
<comment type="function">
    <text evidence="16">Involved in the control of the SAPK-dependent transcriptional response to peroxide stress. Regulates sty1 activity.</text>
</comment>
<dbReference type="SMART" id="SM00086">
    <property type="entry name" value="PAC"/>
    <property type="match status" value="1"/>
</dbReference>
<evidence type="ECO:0000256" key="11">
    <source>
        <dbReference type="ARBA" id="ARBA00022777"/>
    </source>
</evidence>
<evidence type="ECO:0000259" key="19">
    <source>
        <dbReference type="PROSITE" id="PS50109"/>
    </source>
</evidence>
<dbReference type="GO" id="GO:0000155">
    <property type="term" value="F:phosphorelay sensor kinase activity"/>
    <property type="evidence" value="ECO:0007669"/>
    <property type="project" value="InterPro"/>
</dbReference>
<evidence type="ECO:0000313" key="24">
    <source>
        <dbReference type="Proteomes" id="UP000245884"/>
    </source>
</evidence>
<evidence type="ECO:0000256" key="7">
    <source>
        <dbReference type="ARBA" id="ARBA00022553"/>
    </source>
</evidence>
<dbReference type="CDD" id="cd00082">
    <property type="entry name" value="HisKA"/>
    <property type="match status" value="1"/>
</dbReference>